<evidence type="ECO:0000313" key="16">
    <source>
        <dbReference type="EMBL" id="KAK3582890.1"/>
    </source>
</evidence>
<feature type="region of interest" description="Disordered" evidence="14">
    <location>
        <begin position="92"/>
        <end position="121"/>
    </location>
</feature>
<keyword evidence="8 13" id="KW-0175">Coiled coil</keyword>
<evidence type="ECO:0000256" key="10">
    <source>
        <dbReference type="ARBA" id="ARBA00023128"/>
    </source>
</evidence>
<feature type="coiled-coil region" evidence="13">
    <location>
        <begin position="8"/>
        <end position="65"/>
    </location>
</feature>
<dbReference type="EMBL" id="JAEAOA010000619">
    <property type="protein sequence ID" value="KAK3582890.1"/>
    <property type="molecule type" value="Genomic_DNA"/>
</dbReference>
<evidence type="ECO:0000256" key="5">
    <source>
        <dbReference type="ARBA" id="ARBA00019863"/>
    </source>
</evidence>
<feature type="domain" description="Mitochondria-eating protein C-terminal" evidence="15">
    <location>
        <begin position="400"/>
        <end position="597"/>
    </location>
</feature>
<evidence type="ECO:0000256" key="9">
    <source>
        <dbReference type="ARBA" id="ARBA00023121"/>
    </source>
</evidence>
<protein>
    <recommendedName>
        <fullName evidence="5">Mitochondria-eating protein</fullName>
    </recommendedName>
    <alternativeName>
        <fullName evidence="12">Spermatogenesis-associated protein 18</fullName>
    </alternativeName>
</protein>
<dbReference type="GO" id="GO:0005741">
    <property type="term" value="C:mitochondrial outer membrane"/>
    <property type="evidence" value="ECO:0007669"/>
    <property type="project" value="UniProtKB-SubCell"/>
</dbReference>
<dbReference type="GO" id="GO:0035695">
    <property type="term" value="P:mitophagy by internal vacuole formation"/>
    <property type="evidence" value="ECO:0007669"/>
    <property type="project" value="TreeGrafter"/>
</dbReference>
<sequence length="600" mass="67955">MHKRFSGIGQLKYELECLEEMLDELKKTVSEGGKDPITLSASAEKEDERQAYKSARQILQKFKEKQSEADHAFNLLDQLYKQSFAVNVDQVKDQTDKKAKEKPLKRGKGNEETQDKTKREIDVVSSHEEKYKSISLALAKMEKAKKEAEYAARLLIELKNFATTDKDGPVRNILTEPPQLSSRGEDHEGNGTNANQSKKLVGGNPSSVQLNQNYEIASAVVNKYIEAQYAARLLDELSNFSQTTIEGEDRKILSDPPVRTEEGTTIAETSKTVSQQIQHNQRSSTHFEKASAILNQIKEKQKLIIEKNHVEDELKNLQATIDLYVSDIKISERKNLGLQQDTEKGNKQSEERLKKLQRLSMEYSELTKEINNLRTRLSEIAGAKLTHENPSITDLSDPNRPTKLAEKYSEIYDNQWTDAFSTLSKLKEGASEEDLTGHLYNILVDGYRFCASVRMRQKKNIEVIILHPDANVESIQVSQTEKVNEIFSKLVNDAAKISSNMTSINMAKAFTENDEMLNKYGKMMMPCKTYIEECVKLSWLMQIQTPPVCLDLKTAKKQAFPKDTYREFTSKGKHIAFVVWPALLLHDGGPLLAKGVAQGK</sequence>
<comment type="subcellular location">
    <subcellularLocation>
        <location evidence="3">Cytoplasm</location>
    </subcellularLocation>
    <subcellularLocation>
        <location evidence="2">Mitochondrion matrix</location>
    </subcellularLocation>
    <subcellularLocation>
        <location evidence="1">Mitochondrion outer membrane</location>
    </subcellularLocation>
</comment>
<dbReference type="InterPro" id="IPR031981">
    <property type="entry name" value="MIEAP_C"/>
</dbReference>
<accession>A0AAE0S0F7</accession>
<evidence type="ECO:0000256" key="1">
    <source>
        <dbReference type="ARBA" id="ARBA00004294"/>
    </source>
</evidence>
<keyword evidence="9" id="KW-0446">Lipid-binding</keyword>
<dbReference type="GO" id="GO:0005759">
    <property type="term" value="C:mitochondrial matrix"/>
    <property type="evidence" value="ECO:0007669"/>
    <property type="project" value="UniProtKB-SubCell"/>
</dbReference>
<evidence type="ECO:0000313" key="17">
    <source>
        <dbReference type="Proteomes" id="UP001195483"/>
    </source>
</evidence>
<dbReference type="InterPro" id="IPR026169">
    <property type="entry name" value="MIEAP"/>
</dbReference>
<evidence type="ECO:0000256" key="2">
    <source>
        <dbReference type="ARBA" id="ARBA00004305"/>
    </source>
</evidence>
<reference evidence="16" key="1">
    <citation type="journal article" date="2021" name="Genome Biol. Evol.">
        <title>A High-Quality Reference Genome for a Parasitic Bivalve with Doubly Uniparental Inheritance (Bivalvia: Unionida).</title>
        <authorList>
            <person name="Smith C.H."/>
        </authorList>
    </citation>
    <scope>NUCLEOTIDE SEQUENCE</scope>
    <source>
        <strain evidence="16">CHS0354</strain>
    </source>
</reference>
<feature type="compositionally biased region" description="Polar residues" evidence="14">
    <location>
        <begin position="190"/>
        <end position="205"/>
    </location>
</feature>
<feature type="region of interest" description="Disordered" evidence="14">
    <location>
        <begin position="254"/>
        <end position="273"/>
    </location>
</feature>
<evidence type="ECO:0000256" key="12">
    <source>
        <dbReference type="ARBA" id="ARBA00032687"/>
    </source>
</evidence>
<organism evidence="16 17">
    <name type="scientific">Potamilus streckersoni</name>
    <dbReference type="NCBI Taxonomy" id="2493646"/>
    <lineage>
        <taxon>Eukaryota</taxon>
        <taxon>Metazoa</taxon>
        <taxon>Spiralia</taxon>
        <taxon>Lophotrochozoa</taxon>
        <taxon>Mollusca</taxon>
        <taxon>Bivalvia</taxon>
        <taxon>Autobranchia</taxon>
        <taxon>Heteroconchia</taxon>
        <taxon>Palaeoheterodonta</taxon>
        <taxon>Unionida</taxon>
        <taxon>Unionoidea</taxon>
        <taxon>Unionidae</taxon>
        <taxon>Ambleminae</taxon>
        <taxon>Lampsilini</taxon>
        <taxon>Potamilus</taxon>
    </lineage>
</organism>
<dbReference type="Pfam" id="PF16026">
    <property type="entry name" value="MIEAP"/>
    <property type="match status" value="1"/>
</dbReference>
<evidence type="ECO:0000256" key="13">
    <source>
        <dbReference type="SAM" id="Coils"/>
    </source>
</evidence>
<dbReference type="PANTHER" id="PTHR21771">
    <property type="entry name" value="MITOCHONDRIA-EATING PROTEIN-RELATED"/>
    <property type="match status" value="1"/>
</dbReference>
<evidence type="ECO:0000256" key="4">
    <source>
        <dbReference type="ARBA" id="ARBA00008233"/>
    </source>
</evidence>
<evidence type="ECO:0000256" key="7">
    <source>
        <dbReference type="ARBA" id="ARBA00022787"/>
    </source>
</evidence>
<feature type="region of interest" description="Disordered" evidence="14">
    <location>
        <begin position="169"/>
        <end position="205"/>
    </location>
</feature>
<reference evidence="16" key="3">
    <citation type="submission" date="2023-05" db="EMBL/GenBank/DDBJ databases">
        <authorList>
            <person name="Smith C.H."/>
        </authorList>
    </citation>
    <scope>NUCLEOTIDE SEQUENCE</scope>
    <source>
        <strain evidence="16">CHS0354</strain>
        <tissue evidence="16">Mantle</tissue>
    </source>
</reference>
<dbReference type="GO" id="GO:0008289">
    <property type="term" value="F:lipid binding"/>
    <property type="evidence" value="ECO:0007669"/>
    <property type="project" value="UniProtKB-KW"/>
</dbReference>
<dbReference type="AlphaFoldDB" id="A0AAE0S0F7"/>
<dbReference type="GO" id="GO:0035694">
    <property type="term" value="P:mitochondrial protein catabolic process"/>
    <property type="evidence" value="ECO:0007669"/>
    <property type="project" value="InterPro"/>
</dbReference>
<comment type="similarity">
    <text evidence="4">Belongs to the MIEAP family.</text>
</comment>
<keyword evidence="11" id="KW-0472">Membrane</keyword>
<reference evidence="16" key="2">
    <citation type="journal article" date="2021" name="Genome Biol. Evol.">
        <title>Developing a high-quality reference genome for a parasitic bivalve with doubly uniparental inheritance (Bivalvia: Unionida).</title>
        <authorList>
            <person name="Smith C.H."/>
        </authorList>
    </citation>
    <scope>NUCLEOTIDE SEQUENCE</scope>
    <source>
        <strain evidence="16">CHS0354</strain>
        <tissue evidence="16">Mantle</tissue>
    </source>
</reference>
<comment type="caution">
    <text evidence="16">The sequence shown here is derived from an EMBL/GenBank/DDBJ whole genome shotgun (WGS) entry which is preliminary data.</text>
</comment>
<evidence type="ECO:0000256" key="14">
    <source>
        <dbReference type="SAM" id="MobiDB-lite"/>
    </source>
</evidence>
<name>A0AAE0S0F7_9BIVA</name>
<evidence type="ECO:0000256" key="8">
    <source>
        <dbReference type="ARBA" id="ARBA00023054"/>
    </source>
</evidence>
<keyword evidence="6" id="KW-0963">Cytoplasm</keyword>
<keyword evidence="17" id="KW-1185">Reference proteome</keyword>
<keyword evidence="10" id="KW-0496">Mitochondrion</keyword>
<evidence type="ECO:0000259" key="15">
    <source>
        <dbReference type="Pfam" id="PF16026"/>
    </source>
</evidence>
<evidence type="ECO:0000256" key="6">
    <source>
        <dbReference type="ARBA" id="ARBA00022490"/>
    </source>
</evidence>
<dbReference type="Proteomes" id="UP001195483">
    <property type="component" value="Unassembled WGS sequence"/>
</dbReference>
<evidence type="ECO:0000256" key="3">
    <source>
        <dbReference type="ARBA" id="ARBA00004496"/>
    </source>
</evidence>
<keyword evidence="7" id="KW-1000">Mitochondrion outer membrane</keyword>
<proteinExistence type="inferred from homology"/>
<evidence type="ECO:0000256" key="11">
    <source>
        <dbReference type="ARBA" id="ARBA00023136"/>
    </source>
</evidence>
<gene>
    <name evidence="16" type="ORF">CHS0354_009696</name>
</gene>
<feature type="coiled-coil region" evidence="13">
    <location>
        <begin position="300"/>
        <end position="383"/>
    </location>
</feature>